<protein>
    <submittedName>
        <fullName evidence="1">Uncharacterized protein</fullName>
    </submittedName>
</protein>
<sequence>MALRAIFVPSLGTPLIHPRRLSSPAGLPVCSSNRQAAQGMAMRDDSKQEIQRRSANWPANFWDYKFVGSLGTEYSGERFVEEINMLKEKVKGMINAGNTQPLDKLELIDAVQRLGLGYHFEAEIRDALDPVRESYLNGGGSDVNNLYSTALLFRLLRQYGFHIQQEVFEIFLKKDGFGSLHQEDVIKGVLALYEASFHGVKGESIMEQAKDVALNHLKSLDMGKLKTFPNNLVRKVERALYMPLRWTSNRSEARWFTDIYEQRSGDEAEFA</sequence>
<name>A0ACB9N934_9MYRT</name>
<dbReference type="EMBL" id="CM042887">
    <property type="protein sequence ID" value="KAI4331070.1"/>
    <property type="molecule type" value="Genomic_DNA"/>
</dbReference>
<reference evidence="2" key="1">
    <citation type="journal article" date="2023" name="Front. Plant Sci.">
        <title>Chromosomal-level genome assembly of Melastoma candidum provides insights into trichome evolution.</title>
        <authorList>
            <person name="Zhong Y."/>
            <person name="Wu W."/>
            <person name="Sun C."/>
            <person name="Zou P."/>
            <person name="Liu Y."/>
            <person name="Dai S."/>
            <person name="Zhou R."/>
        </authorList>
    </citation>
    <scope>NUCLEOTIDE SEQUENCE [LARGE SCALE GENOMIC DNA]</scope>
</reference>
<accession>A0ACB9N934</accession>
<evidence type="ECO:0000313" key="2">
    <source>
        <dbReference type="Proteomes" id="UP001057402"/>
    </source>
</evidence>
<gene>
    <name evidence="1" type="ORF">MLD38_029293</name>
</gene>
<comment type="caution">
    <text evidence="1">The sequence shown here is derived from an EMBL/GenBank/DDBJ whole genome shotgun (WGS) entry which is preliminary data.</text>
</comment>
<evidence type="ECO:0000313" key="1">
    <source>
        <dbReference type="EMBL" id="KAI4331070.1"/>
    </source>
</evidence>
<organism evidence="1 2">
    <name type="scientific">Melastoma candidum</name>
    <dbReference type="NCBI Taxonomy" id="119954"/>
    <lineage>
        <taxon>Eukaryota</taxon>
        <taxon>Viridiplantae</taxon>
        <taxon>Streptophyta</taxon>
        <taxon>Embryophyta</taxon>
        <taxon>Tracheophyta</taxon>
        <taxon>Spermatophyta</taxon>
        <taxon>Magnoliopsida</taxon>
        <taxon>eudicotyledons</taxon>
        <taxon>Gunneridae</taxon>
        <taxon>Pentapetalae</taxon>
        <taxon>rosids</taxon>
        <taxon>malvids</taxon>
        <taxon>Myrtales</taxon>
        <taxon>Melastomataceae</taxon>
        <taxon>Melastomatoideae</taxon>
        <taxon>Melastomateae</taxon>
        <taxon>Melastoma</taxon>
    </lineage>
</organism>
<proteinExistence type="predicted"/>
<keyword evidence="2" id="KW-1185">Reference proteome</keyword>
<dbReference type="Proteomes" id="UP001057402">
    <property type="component" value="Chromosome 8"/>
</dbReference>